<dbReference type="Gene3D" id="3.40.50.2300">
    <property type="match status" value="1"/>
</dbReference>
<dbReference type="InterPro" id="IPR001789">
    <property type="entry name" value="Sig_transdc_resp-reg_receiver"/>
</dbReference>
<accession>A0ABW4YGD7</accession>
<dbReference type="SUPFAM" id="SSF52172">
    <property type="entry name" value="CheY-like"/>
    <property type="match status" value="1"/>
</dbReference>
<gene>
    <name evidence="7" type="ORF">ACFSJH_03140</name>
</gene>
<dbReference type="Proteomes" id="UP001597362">
    <property type="component" value="Unassembled WGS sequence"/>
</dbReference>
<evidence type="ECO:0000256" key="5">
    <source>
        <dbReference type="PROSITE-ProRule" id="PRU00169"/>
    </source>
</evidence>
<keyword evidence="4" id="KW-0804">Transcription</keyword>
<keyword evidence="1 5" id="KW-0597">Phosphoprotein</keyword>
<protein>
    <submittedName>
        <fullName evidence="7">Response regulator</fullName>
    </submittedName>
</protein>
<dbReference type="InterPro" id="IPR058245">
    <property type="entry name" value="NreC/VraR/RcsB-like_REC"/>
</dbReference>
<dbReference type="InterPro" id="IPR016032">
    <property type="entry name" value="Sig_transdc_resp-reg_C-effctor"/>
</dbReference>
<keyword evidence="8" id="KW-1185">Reference proteome</keyword>
<evidence type="ECO:0000256" key="3">
    <source>
        <dbReference type="ARBA" id="ARBA00023125"/>
    </source>
</evidence>
<evidence type="ECO:0000256" key="2">
    <source>
        <dbReference type="ARBA" id="ARBA00023015"/>
    </source>
</evidence>
<dbReference type="SMART" id="SM00421">
    <property type="entry name" value="HTH_LUXR"/>
    <property type="match status" value="1"/>
</dbReference>
<feature type="domain" description="Response regulatory" evidence="6">
    <location>
        <begin position="6"/>
        <end position="123"/>
    </location>
</feature>
<evidence type="ECO:0000313" key="7">
    <source>
        <dbReference type="EMBL" id="MFD2114743.1"/>
    </source>
</evidence>
<evidence type="ECO:0000256" key="4">
    <source>
        <dbReference type="ARBA" id="ARBA00023163"/>
    </source>
</evidence>
<keyword evidence="3" id="KW-0238">DNA-binding</keyword>
<reference evidence="8" key="1">
    <citation type="journal article" date="2019" name="Int. J. Syst. Evol. Microbiol.">
        <title>The Global Catalogue of Microorganisms (GCM) 10K type strain sequencing project: providing services to taxonomists for standard genome sequencing and annotation.</title>
        <authorList>
            <consortium name="The Broad Institute Genomics Platform"/>
            <consortium name="The Broad Institute Genome Sequencing Center for Infectious Disease"/>
            <person name="Wu L."/>
            <person name="Ma J."/>
        </authorList>
    </citation>
    <scope>NUCLEOTIDE SEQUENCE [LARGE SCALE GENOMIC DNA]</scope>
    <source>
        <strain evidence="8">GH52</strain>
    </source>
</reference>
<evidence type="ECO:0000256" key="1">
    <source>
        <dbReference type="ARBA" id="ARBA00022553"/>
    </source>
</evidence>
<dbReference type="RefSeq" id="WP_377769760.1">
    <property type="nucleotide sequence ID" value="NZ_JBHUHO010000008.1"/>
</dbReference>
<comment type="caution">
    <text evidence="7">The sequence shown here is derived from an EMBL/GenBank/DDBJ whole genome shotgun (WGS) entry which is preliminary data.</text>
</comment>
<organism evidence="7 8">
    <name type="scientific">Paenibacillus yanchengensis</name>
    <dbReference type="NCBI Taxonomy" id="2035833"/>
    <lineage>
        <taxon>Bacteria</taxon>
        <taxon>Bacillati</taxon>
        <taxon>Bacillota</taxon>
        <taxon>Bacilli</taxon>
        <taxon>Bacillales</taxon>
        <taxon>Paenibacillaceae</taxon>
        <taxon>Paenibacillus</taxon>
    </lineage>
</organism>
<dbReference type="Pfam" id="PF00196">
    <property type="entry name" value="GerE"/>
    <property type="match status" value="1"/>
</dbReference>
<dbReference type="EMBL" id="JBHUHO010000008">
    <property type="protein sequence ID" value="MFD2114743.1"/>
    <property type="molecule type" value="Genomic_DNA"/>
</dbReference>
<keyword evidence="2" id="KW-0805">Transcription regulation</keyword>
<evidence type="ECO:0000259" key="6">
    <source>
        <dbReference type="PROSITE" id="PS50110"/>
    </source>
</evidence>
<dbReference type="PANTHER" id="PTHR43214:SF37">
    <property type="entry name" value="TRANSCRIPTIONAL REGULATORY PROTEIN YDFI"/>
    <property type="match status" value="1"/>
</dbReference>
<dbReference type="InterPro" id="IPR039420">
    <property type="entry name" value="WalR-like"/>
</dbReference>
<dbReference type="CDD" id="cd17535">
    <property type="entry name" value="REC_NarL-like"/>
    <property type="match status" value="1"/>
</dbReference>
<dbReference type="InterPro" id="IPR011006">
    <property type="entry name" value="CheY-like_superfamily"/>
</dbReference>
<feature type="modified residue" description="4-aspartylphosphate" evidence="5">
    <location>
        <position position="57"/>
    </location>
</feature>
<dbReference type="PROSITE" id="PS50110">
    <property type="entry name" value="RESPONSE_REGULATORY"/>
    <property type="match status" value="1"/>
</dbReference>
<dbReference type="SUPFAM" id="SSF46894">
    <property type="entry name" value="C-terminal effector domain of the bipartite response regulators"/>
    <property type="match status" value="1"/>
</dbReference>
<proteinExistence type="predicted"/>
<dbReference type="PANTHER" id="PTHR43214">
    <property type="entry name" value="TWO-COMPONENT RESPONSE REGULATOR"/>
    <property type="match status" value="1"/>
</dbReference>
<dbReference type="Pfam" id="PF00072">
    <property type="entry name" value="Response_reg"/>
    <property type="match status" value="1"/>
</dbReference>
<sequence length="233" mass="26483">MSDLIKVLIVEDDDLIAKRYEMILSKDSQMQYVGRAASGYEGTMLAALYQPDIILMDIELEEKQAGLKATEKILNYLPDIKIIILTVIDTDDVLFQAFEMGATNYLLKNMPAETILTAIKDAYCGMPSLNANIAGKITKEFKRIKTVEESLLRYFHMLVLLTPTEMEVLDLLLKDYSRQEICKLRQVEASTLKSQVHSILKKFEKNSIQEVVTVLRELQIPQILAKHNGLLTL</sequence>
<dbReference type="SMART" id="SM00448">
    <property type="entry name" value="REC"/>
    <property type="match status" value="1"/>
</dbReference>
<dbReference type="InterPro" id="IPR000792">
    <property type="entry name" value="Tscrpt_reg_LuxR_C"/>
</dbReference>
<name>A0ABW4YGD7_9BACL</name>
<evidence type="ECO:0000313" key="8">
    <source>
        <dbReference type="Proteomes" id="UP001597362"/>
    </source>
</evidence>